<dbReference type="KEGG" id="acan:ACA1_390460"/>
<dbReference type="GO" id="GO:0016787">
    <property type="term" value="F:hydrolase activity"/>
    <property type="evidence" value="ECO:0007669"/>
    <property type="project" value="UniProtKB-KW"/>
</dbReference>
<dbReference type="InterPro" id="IPR000639">
    <property type="entry name" value="Epox_hydrolase-like"/>
</dbReference>
<evidence type="ECO:0000256" key="1">
    <source>
        <dbReference type="ARBA" id="ARBA00022801"/>
    </source>
</evidence>
<protein>
    <submittedName>
        <fullName evidence="4">Hydrolase, alpha/beta fold domain containing protein</fullName>
    </submittedName>
</protein>
<organism evidence="4 5">
    <name type="scientific">Acanthamoeba castellanii (strain ATCC 30010 / Neff)</name>
    <dbReference type="NCBI Taxonomy" id="1257118"/>
    <lineage>
        <taxon>Eukaryota</taxon>
        <taxon>Amoebozoa</taxon>
        <taxon>Discosea</taxon>
        <taxon>Longamoebia</taxon>
        <taxon>Centramoebida</taxon>
        <taxon>Acanthamoebidae</taxon>
        <taxon>Acanthamoeba</taxon>
    </lineage>
</organism>
<accession>L8GPA1</accession>
<dbReference type="Gene3D" id="3.40.50.1820">
    <property type="entry name" value="alpha/beta hydrolase"/>
    <property type="match status" value="2"/>
</dbReference>
<comment type="similarity">
    <text evidence="2">Belongs to the AB hydrolase superfamily. Epoxide hydrolase family.</text>
</comment>
<evidence type="ECO:0000313" key="4">
    <source>
        <dbReference type="EMBL" id="ELR14722.1"/>
    </source>
</evidence>
<evidence type="ECO:0000313" key="5">
    <source>
        <dbReference type="Proteomes" id="UP000011083"/>
    </source>
</evidence>
<dbReference type="OMA" id="YRWMVRS"/>
<dbReference type="InterPro" id="IPR000073">
    <property type="entry name" value="AB_hydrolase_1"/>
</dbReference>
<name>L8GPA1_ACACF</name>
<dbReference type="OrthoDB" id="408373at2759"/>
<keyword evidence="1 4" id="KW-0378">Hydrolase</keyword>
<dbReference type="VEuPathDB" id="AmoebaDB:ACA1_390460"/>
<dbReference type="EMBL" id="KB008044">
    <property type="protein sequence ID" value="ELR14722.1"/>
    <property type="molecule type" value="Genomic_DNA"/>
</dbReference>
<evidence type="ECO:0000256" key="2">
    <source>
        <dbReference type="ARBA" id="ARBA00038334"/>
    </source>
</evidence>
<dbReference type="PRINTS" id="PR00412">
    <property type="entry name" value="EPOXHYDRLASE"/>
</dbReference>
<dbReference type="Proteomes" id="UP000011083">
    <property type="component" value="Unassembled WGS sequence"/>
</dbReference>
<dbReference type="GeneID" id="14915392"/>
<dbReference type="SUPFAM" id="SSF53474">
    <property type="entry name" value="alpha/beta-Hydrolases"/>
    <property type="match status" value="1"/>
</dbReference>
<dbReference type="InterPro" id="IPR029058">
    <property type="entry name" value="AB_hydrolase_fold"/>
</dbReference>
<proteinExistence type="inferred from homology"/>
<dbReference type="RefSeq" id="XP_004336735.1">
    <property type="nucleotide sequence ID" value="XM_004336687.1"/>
</dbReference>
<reference evidence="4 5" key="1">
    <citation type="journal article" date="2013" name="Genome Biol.">
        <title>Genome of Acanthamoeba castellanii highlights extensive lateral gene transfer and early evolution of tyrosine kinase signaling.</title>
        <authorList>
            <person name="Clarke M."/>
            <person name="Lohan A.J."/>
            <person name="Liu B."/>
            <person name="Lagkouvardos I."/>
            <person name="Roy S."/>
            <person name="Zafar N."/>
            <person name="Bertelli C."/>
            <person name="Schilde C."/>
            <person name="Kianianmomeni A."/>
            <person name="Burglin T.R."/>
            <person name="Frech C."/>
            <person name="Turcotte B."/>
            <person name="Kopec K.O."/>
            <person name="Synnott J.M."/>
            <person name="Choo C."/>
            <person name="Paponov I."/>
            <person name="Finkler A."/>
            <person name="Soon Heng Tan C."/>
            <person name="Hutchins A.P."/>
            <person name="Weinmeier T."/>
            <person name="Rattei T."/>
            <person name="Chu J.S."/>
            <person name="Gimenez G."/>
            <person name="Irimia M."/>
            <person name="Rigden D.J."/>
            <person name="Fitzpatrick D.A."/>
            <person name="Lorenzo-Morales J."/>
            <person name="Bateman A."/>
            <person name="Chiu C.H."/>
            <person name="Tang P."/>
            <person name="Hegemann P."/>
            <person name="Fromm H."/>
            <person name="Raoult D."/>
            <person name="Greub G."/>
            <person name="Miranda-Saavedra D."/>
            <person name="Chen N."/>
            <person name="Nash P."/>
            <person name="Ginger M.L."/>
            <person name="Horn M."/>
            <person name="Schaap P."/>
            <person name="Caler L."/>
            <person name="Loftus B."/>
        </authorList>
    </citation>
    <scope>NUCLEOTIDE SEQUENCE [LARGE SCALE GENOMIC DNA]</scope>
    <source>
        <strain evidence="4 5">Neff</strain>
    </source>
</reference>
<evidence type="ECO:0000259" key="3">
    <source>
        <dbReference type="Pfam" id="PF00561"/>
    </source>
</evidence>
<sequence length="340" mass="37614">MGFARLVAASVVYPTLVAVLILTGLVAYATIFTGRDSAPHHWNANKHVHTDGLTFTSVETNGVRLNVIEAGDRASSSKKLAVLLHGFPETALLSWHEQIPVLVAEGYFVVAPDQRGYNQSAKPESVEAYYIDHLADDVKGLLDHYGCTKAVRHPEAVEKLVVMNVPHGRAFKEHLSSSLSQLMKSWYVFYFQLPYLPELKLAHNNYSFLQGIPAGSGIVGKTFPLDSLPRYMQAWSEPGALTGMLNWYRATLRYAKRANGVDPTIRVPTQIIWGKKAPRLLRGSDGCAVDIALDSEMVEKSLAFCAPGMCKATYFDDATHWVQHDEPEKVAHLLTSFLCS</sequence>
<dbReference type="PANTHER" id="PTHR43329">
    <property type="entry name" value="EPOXIDE HYDROLASE"/>
    <property type="match status" value="1"/>
</dbReference>
<dbReference type="Pfam" id="PF00561">
    <property type="entry name" value="Abhydrolase_1"/>
    <property type="match status" value="1"/>
</dbReference>
<dbReference type="STRING" id="1257118.L8GPA1"/>
<keyword evidence="5" id="KW-1185">Reference proteome</keyword>
<gene>
    <name evidence="4" type="ORF">ACA1_390460</name>
</gene>
<feature type="domain" description="AB hydrolase-1" evidence="3">
    <location>
        <begin position="82"/>
        <end position="149"/>
    </location>
</feature>
<dbReference type="AlphaFoldDB" id="L8GPA1"/>